<dbReference type="InterPro" id="IPR050059">
    <property type="entry name" value="ATP_synthase_B_chain"/>
</dbReference>
<dbReference type="GO" id="GO:0046961">
    <property type="term" value="F:proton-transporting ATPase activity, rotational mechanism"/>
    <property type="evidence" value="ECO:0007669"/>
    <property type="project" value="TreeGrafter"/>
</dbReference>
<dbReference type="InterPro" id="IPR002146">
    <property type="entry name" value="ATP_synth_b/b'su_bac/chlpt"/>
</dbReference>
<keyword evidence="3 11" id="KW-0813">Transport</keyword>
<keyword evidence="13" id="KW-1185">Reference proteome</keyword>
<keyword evidence="4 11" id="KW-0138">CF(0)</keyword>
<evidence type="ECO:0000256" key="8">
    <source>
        <dbReference type="ARBA" id="ARBA00023065"/>
    </source>
</evidence>
<proteinExistence type="inferred from homology"/>
<evidence type="ECO:0000256" key="6">
    <source>
        <dbReference type="ARBA" id="ARBA00022781"/>
    </source>
</evidence>
<dbReference type="GO" id="GO:0045259">
    <property type="term" value="C:proton-transporting ATP synthase complex"/>
    <property type="evidence" value="ECO:0007669"/>
    <property type="project" value="UniProtKB-KW"/>
</dbReference>
<evidence type="ECO:0000256" key="1">
    <source>
        <dbReference type="ARBA" id="ARBA00004167"/>
    </source>
</evidence>
<dbReference type="PANTHER" id="PTHR33445">
    <property type="entry name" value="ATP SYNTHASE SUBUNIT B', CHLOROPLASTIC"/>
    <property type="match status" value="1"/>
</dbReference>
<organism evidence="12 13">
    <name type="scientific">Chlamydomonas eustigma</name>
    <dbReference type="NCBI Taxonomy" id="1157962"/>
    <lineage>
        <taxon>Eukaryota</taxon>
        <taxon>Viridiplantae</taxon>
        <taxon>Chlorophyta</taxon>
        <taxon>core chlorophytes</taxon>
        <taxon>Chlorophyceae</taxon>
        <taxon>CS clade</taxon>
        <taxon>Chlamydomonadales</taxon>
        <taxon>Chlamydomonadaceae</taxon>
        <taxon>Chlamydomonas</taxon>
    </lineage>
</organism>
<evidence type="ECO:0000256" key="4">
    <source>
        <dbReference type="ARBA" id="ARBA00022547"/>
    </source>
</evidence>
<keyword evidence="7" id="KW-1133">Transmembrane helix</keyword>
<dbReference type="CDD" id="cd06503">
    <property type="entry name" value="ATP-synt_Fo_b"/>
    <property type="match status" value="1"/>
</dbReference>
<evidence type="ECO:0000256" key="3">
    <source>
        <dbReference type="ARBA" id="ARBA00022448"/>
    </source>
</evidence>
<comment type="similarity">
    <text evidence="2 11">Belongs to the ATPase B chain family.</text>
</comment>
<accession>A0A250XCU0</accession>
<dbReference type="OrthoDB" id="3819at2759"/>
<name>A0A250XCU0_9CHLO</name>
<dbReference type="PANTHER" id="PTHR33445:SF2">
    <property type="entry name" value="ATP SYNTHASE SUBUNIT B', CHLOROPLASTIC"/>
    <property type="match status" value="1"/>
</dbReference>
<keyword evidence="8 11" id="KW-0406">Ion transport</keyword>
<dbReference type="STRING" id="1157962.A0A250XCU0"/>
<dbReference type="HAMAP" id="MF_01398">
    <property type="entry name" value="ATP_synth_b_bprime"/>
    <property type="match status" value="1"/>
</dbReference>
<evidence type="ECO:0000256" key="10">
    <source>
        <dbReference type="ARBA" id="ARBA00025198"/>
    </source>
</evidence>
<dbReference type="AlphaFoldDB" id="A0A250XCU0"/>
<dbReference type="Proteomes" id="UP000232323">
    <property type="component" value="Unassembled WGS sequence"/>
</dbReference>
<dbReference type="EMBL" id="BEGY01000056">
    <property type="protein sequence ID" value="GAX80709.1"/>
    <property type="molecule type" value="Genomic_DNA"/>
</dbReference>
<keyword evidence="5 11" id="KW-0812">Transmembrane</keyword>
<reference evidence="12 13" key="1">
    <citation type="submission" date="2017-08" db="EMBL/GenBank/DDBJ databases">
        <title>Acidophilic green algal genome provides insights into adaptation to an acidic environment.</title>
        <authorList>
            <person name="Hirooka S."/>
            <person name="Hirose Y."/>
            <person name="Kanesaki Y."/>
            <person name="Higuchi S."/>
            <person name="Fujiwara T."/>
            <person name="Onuma R."/>
            <person name="Era A."/>
            <person name="Ohbayashi R."/>
            <person name="Uzuka A."/>
            <person name="Nozaki H."/>
            <person name="Yoshikawa H."/>
            <person name="Miyagishima S.Y."/>
        </authorList>
    </citation>
    <scope>NUCLEOTIDE SEQUENCE [LARGE SCALE GENOMIC DNA]</scope>
    <source>
        <strain evidence="12 13">NIES-2499</strain>
    </source>
</reference>
<keyword evidence="9" id="KW-0472">Membrane</keyword>
<comment type="subcellular location">
    <subcellularLocation>
        <location evidence="1">Membrane</location>
        <topology evidence="1">Single-pass membrane protein</topology>
    </subcellularLocation>
</comment>
<evidence type="ECO:0008006" key="14">
    <source>
        <dbReference type="Google" id="ProtNLM"/>
    </source>
</evidence>
<protein>
    <recommendedName>
        <fullName evidence="14">ATP synthase subunit b', chloroplastic</fullName>
    </recommendedName>
</protein>
<evidence type="ECO:0000313" key="12">
    <source>
        <dbReference type="EMBL" id="GAX80709.1"/>
    </source>
</evidence>
<dbReference type="Pfam" id="PF00430">
    <property type="entry name" value="ATP-synt_B"/>
    <property type="match status" value="1"/>
</dbReference>
<comment type="caution">
    <text evidence="12">The sequence shown here is derived from an EMBL/GenBank/DDBJ whole genome shotgun (WGS) entry which is preliminary data.</text>
</comment>
<evidence type="ECO:0000256" key="5">
    <source>
        <dbReference type="ARBA" id="ARBA00022692"/>
    </source>
</evidence>
<evidence type="ECO:0000256" key="11">
    <source>
        <dbReference type="RuleBase" id="RU003848"/>
    </source>
</evidence>
<dbReference type="GO" id="GO:0015986">
    <property type="term" value="P:proton motive force-driven ATP synthesis"/>
    <property type="evidence" value="ECO:0007669"/>
    <property type="project" value="InterPro"/>
</dbReference>
<gene>
    <name evidence="12" type="ORF">CEUSTIGMA_g8144.t1</name>
</gene>
<comment type="function">
    <text evidence="10">F(1)F(0) ATP synthase produces ATP from ADP in the presence of a proton or sodium gradient. F-type ATPases consist of two structural domains, F(1) containing the extramembraneous catalytic core and F(0) containing the membrane proton channel, linked together by a central stalk and a peripheral stalk. During catalysis, ATP synthesis in the catalytic domain of F(1) is coupled via a rotary mechanism of the central stalk subunits to proton translocation.</text>
</comment>
<keyword evidence="6 11" id="KW-0375">Hydrogen ion transport</keyword>
<evidence type="ECO:0000256" key="9">
    <source>
        <dbReference type="ARBA" id="ARBA00023136"/>
    </source>
</evidence>
<evidence type="ECO:0000256" key="2">
    <source>
        <dbReference type="ARBA" id="ARBA00005513"/>
    </source>
</evidence>
<evidence type="ECO:0000313" key="13">
    <source>
        <dbReference type="Proteomes" id="UP000232323"/>
    </source>
</evidence>
<evidence type="ECO:0000256" key="7">
    <source>
        <dbReference type="ARBA" id="ARBA00022989"/>
    </source>
</evidence>
<sequence length="210" mass="22504">MASSVMLRSSRCKVSAARASAPVRPSVRSVVVRAQSQDKTIDMVKPVLTAAIANLILAAPSLAEAGKIFDFNLTLPIMASEFLLLMVFLEKTWFTPVGKVLDDRDALLREKLGAVKDNSGDVEKLVAEAADILKQARAETTAMINEKKNAKQAELDAVYATAKAKVTAEVESAIAALEKESGVVLKNLDSQVDKISAEVLKRVLPSGVKL</sequence>